<organism evidence="1 2">
    <name type="scientific">Trifolium medium</name>
    <dbReference type="NCBI Taxonomy" id="97028"/>
    <lineage>
        <taxon>Eukaryota</taxon>
        <taxon>Viridiplantae</taxon>
        <taxon>Streptophyta</taxon>
        <taxon>Embryophyta</taxon>
        <taxon>Tracheophyta</taxon>
        <taxon>Spermatophyta</taxon>
        <taxon>Magnoliopsida</taxon>
        <taxon>eudicotyledons</taxon>
        <taxon>Gunneridae</taxon>
        <taxon>Pentapetalae</taxon>
        <taxon>rosids</taxon>
        <taxon>fabids</taxon>
        <taxon>Fabales</taxon>
        <taxon>Fabaceae</taxon>
        <taxon>Papilionoideae</taxon>
        <taxon>50 kb inversion clade</taxon>
        <taxon>NPAAA clade</taxon>
        <taxon>Hologalegina</taxon>
        <taxon>IRL clade</taxon>
        <taxon>Trifolieae</taxon>
        <taxon>Trifolium</taxon>
    </lineage>
</organism>
<keyword evidence="2" id="KW-1185">Reference proteome</keyword>
<sequence>MVMIEPWEAYEGSHDLPLWTLKKDHKTSPSLALAVTSLPLALA</sequence>
<proteinExistence type="predicted"/>
<comment type="caution">
    <text evidence="1">The sequence shown here is derived from an EMBL/GenBank/DDBJ whole genome shotgun (WGS) entry which is preliminary data.</text>
</comment>
<dbReference type="EMBL" id="LXQA010399434">
    <property type="protein sequence ID" value="MCI49318.1"/>
    <property type="molecule type" value="Genomic_DNA"/>
</dbReference>
<reference evidence="1 2" key="1">
    <citation type="journal article" date="2018" name="Front. Plant Sci.">
        <title>Red Clover (Trifolium pratense) and Zigzag Clover (T. medium) - A Picture of Genomic Similarities and Differences.</title>
        <authorList>
            <person name="Dluhosova J."/>
            <person name="Istvanek J."/>
            <person name="Nedelnik J."/>
            <person name="Repkova J."/>
        </authorList>
    </citation>
    <scope>NUCLEOTIDE SEQUENCE [LARGE SCALE GENOMIC DNA]</scope>
    <source>
        <strain evidence="2">cv. 10/8</strain>
        <tissue evidence="1">Leaf</tissue>
    </source>
</reference>
<name>A0A392SKA1_9FABA</name>
<feature type="non-terminal residue" evidence="1">
    <location>
        <position position="43"/>
    </location>
</feature>
<dbReference type="Proteomes" id="UP000265520">
    <property type="component" value="Unassembled WGS sequence"/>
</dbReference>
<dbReference type="AlphaFoldDB" id="A0A392SKA1"/>
<evidence type="ECO:0000313" key="1">
    <source>
        <dbReference type="EMBL" id="MCI49318.1"/>
    </source>
</evidence>
<protein>
    <submittedName>
        <fullName evidence="1">Uncharacterized protein</fullName>
    </submittedName>
</protein>
<accession>A0A392SKA1</accession>
<evidence type="ECO:0000313" key="2">
    <source>
        <dbReference type="Proteomes" id="UP000265520"/>
    </source>
</evidence>